<keyword evidence="2 5" id="KW-0812">Transmembrane</keyword>
<comment type="caution">
    <text evidence="7">The sequence shown here is derived from an EMBL/GenBank/DDBJ whole genome shotgun (WGS) entry which is preliminary data.</text>
</comment>
<dbReference type="Pfam" id="PF06803">
    <property type="entry name" value="DUF1232"/>
    <property type="match status" value="1"/>
</dbReference>
<feature type="domain" description="DUF1232" evidence="6">
    <location>
        <begin position="82"/>
        <end position="116"/>
    </location>
</feature>
<evidence type="ECO:0000313" key="8">
    <source>
        <dbReference type="Proteomes" id="UP000588604"/>
    </source>
</evidence>
<keyword evidence="3 5" id="KW-1133">Transmembrane helix</keyword>
<gene>
    <name evidence="7" type="ORF">FHS59_000753</name>
</gene>
<evidence type="ECO:0000256" key="5">
    <source>
        <dbReference type="SAM" id="Phobius"/>
    </source>
</evidence>
<sequence length="137" mass="15257">MTTLKSKATEAVDKAKKLFGKQVDALMIQEEKVKDLVSNTVKKLGKLGEDSRIKKLVSPLGVFIRMIKAHFNGTHKLAGSTLGLLLLGLVYFISPLDIVPDFLGFFGFADDLSVILAIYAKVKDEIEEFLDWERTQV</sequence>
<organism evidence="7 8">
    <name type="scientific">Algoriphagus iocasae</name>
    <dbReference type="NCBI Taxonomy" id="1836499"/>
    <lineage>
        <taxon>Bacteria</taxon>
        <taxon>Pseudomonadati</taxon>
        <taxon>Bacteroidota</taxon>
        <taxon>Cytophagia</taxon>
        <taxon>Cytophagales</taxon>
        <taxon>Cyclobacteriaceae</taxon>
        <taxon>Algoriphagus</taxon>
    </lineage>
</organism>
<comment type="subcellular location">
    <subcellularLocation>
        <location evidence="1">Endomembrane system</location>
        <topology evidence="1">Multi-pass membrane protein</topology>
    </subcellularLocation>
</comment>
<dbReference type="RefSeq" id="WP_184493184.1">
    <property type="nucleotide sequence ID" value="NZ_JACIJO010000001.1"/>
</dbReference>
<evidence type="ECO:0000313" key="7">
    <source>
        <dbReference type="EMBL" id="MBB6325138.1"/>
    </source>
</evidence>
<keyword evidence="8" id="KW-1185">Reference proteome</keyword>
<accession>A0A841MR91</accession>
<dbReference type="EMBL" id="JACIJO010000001">
    <property type="protein sequence ID" value="MBB6325138.1"/>
    <property type="molecule type" value="Genomic_DNA"/>
</dbReference>
<feature type="transmembrane region" description="Helical" evidence="5">
    <location>
        <begin position="77"/>
        <end position="96"/>
    </location>
</feature>
<proteinExistence type="predicted"/>
<evidence type="ECO:0000256" key="3">
    <source>
        <dbReference type="ARBA" id="ARBA00022989"/>
    </source>
</evidence>
<evidence type="ECO:0000256" key="4">
    <source>
        <dbReference type="ARBA" id="ARBA00023136"/>
    </source>
</evidence>
<dbReference type="InterPro" id="IPR010652">
    <property type="entry name" value="DUF1232"/>
</dbReference>
<evidence type="ECO:0000256" key="2">
    <source>
        <dbReference type="ARBA" id="ARBA00022692"/>
    </source>
</evidence>
<evidence type="ECO:0000256" key="1">
    <source>
        <dbReference type="ARBA" id="ARBA00004127"/>
    </source>
</evidence>
<dbReference type="Proteomes" id="UP000588604">
    <property type="component" value="Unassembled WGS sequence"/>
</dbReference>
<reference evidence="7 8" key="1">
    <citation type="submission" date="2020-08" db="EMBL/GenBank/DDBJ databases">
        <title>Genomic Encyclopedia of Type Strains, Phase IV (KMG-IV): sequencing the most valuable type-strain genomes for metagenomic binning, comparative biology and taxonomic classification.</title>
        <authorList>
            <person name="Goeker M."/>
        </authorList>
    </citation>
    <scope>NUCLEOTIDE SEQUENCE [LARGE SCALE GENOMIC DNA]</scope>
    <source>
        <strain evidence="7 8">DSM 102044</strain>
    </source>
</reference>
<dbReference type="GO" id="GO:0012505">
    <property type="term" value="C:endomembrane system"/>
    <property type="evidence" value="ECO:0007669"/>
    <property type="project" value="UniProtKB-SubCell"/>
</dbReference>
<evidence type="ECO:0000259" key="6">
    <source>
        <dbReference type="Pfam" id="PF06803"/>
    </source>
</evidence>
<protein>
    <submittedName>
        <fullName evidence="7">Uncharacterized membrane protein YkvA (DUF1232 family)</fullName>
    </submittedName>
</protein>
<keyword evidence="4 5" id="KW-0472">Membrane</keyword>
<dbReference type="AlphaFoldDB" id="A0A841MR91"/>
<name>A0A841MR91_9BACT</name>